<dbReference type="AlphaFoldDB" id="A0A4Z1FUR6"/>
<keyword evidence="2" id="KW-1185">Reference proteome</keyword>
<evidence type="ECO:0000313" key="1">
    <source>
        <dbReference type="EMBL" id="TGO28554.1"/>
    </source>
</evidence>
<name>A0A4Z1FUR6_9HELO</name>
<comment type="caution">
    <text evidence="1">The sequence shown here is derived from an EMBL/GenBank/DDBJ whole genome shotgun (WGS) entry which is preliminary data.</text>
</comment>
<gene>
    <name evidence="1" type="ORF">BPAE_0026g00440</name>
</gene>
<evidence type="ECO:0000313" key="2">
    <source>
        <dbReference type="Proteomes" id="UP000297910"/>
    </source>
</evidence>
<accession>A0A4Z1FUR6</accession>
<reference evidence="1 2" key="1">
    <citation type="submission" date="2017-12" db="EMBL/GenBank/DDBJ databases">
        <title>Comparative genomics of Botrytis spp.</title>
        <authorList>
            <person name="Valero-Jimenez C.A."/>
            <person name="Tapia P."/>
            <person name="Veloso J."/>
            <person name="Silva-Moreno E."/>
            <person name="Staats M."/>
            <person name="Valdes J.H."/>
            <person name="Van Kan J.A.L."/>
        </authorList>
    </citation>
    <scope>NUCLEOTIDE SEQUENCE [LARGE SCALE GENOMIC DNA]</scope>
    <source>
        <strain evidence="1 2">Bp0003</strain>
    </source>
</reference>
<organism evidence="1 2">
    <name type="scientific">Botrytis paeoniae</name>
    <dbReference type="NCBI Taxonomy" id="278948"/>
    <lineage>
        <taxon>Eukaryota</taxon>
        <taxon>Fungi</taxon>
        <taxon>Dikarya</taxon>
        <taxon>Ascomycota</taxon>
        <taxon>Pezizomycotina</taxon>
        <taxon>Leotiomycetes</taxon>
        <taxon>Helotiales</taxon>
        <taxon>Sclerotiniaceae</taxon>
        <taxon>Botrytis</taxon>
    </lineage>
</organism>
<protein>
    <submittedName>
        <fullName evidence="1">Uncharacterized protein</fullName>
    </submittedName>
</protein>
<sequence>MERQLEEFSVVLSGRQPEYSIDFSVTSRIIPIANEVGEIASSLSHSSPLPKVRPRILQLLMV</sequence>
<dbReference type="EMBL" id="PQXI01000026">
    <property type="protein sequence ID" value="TGO28554.1"/>
    <property type="molecule type" value="Genomic_DNA"/>
</dbReference>
<dbReference type="Proteomes" id="UP000297910">
    <property type="component" value="Unassembled WGS sequence"/>
</dbReference>
<proteinExistence type="predicted"/>